<feature type="non-terminal residue" evidence="1">
    <location>
        <position position="1"/>
    </location>
</feature>
<protein>
    <submittedName>
        <fullName evidence="1">Uncharacterized protein</fullName>
    </submittedName>
</protein>
<accession>A0ACB9WL36</accession>
<name>A0ACB9WL36_CHAAC</name>
<keyword evidence="2" id="KW-1185">Reference proteome</keyword>
<evidence type="ECO:0000313" key="2">
    <source>
        <dbReference type="Proteomes" id="UP001057452"/>
    </source>
</evidence>
<dbReference type="Proteomes" id="UP001057452">
    <property type="component" value="Chromosome 14"/>
</dbReference>
<reference evidence="1" key="1">
    <citation type="submission" date="2022-05" db="EMBL/GenBank/DDBJ databases">
        <title>Chromosome-level genome of Chaenocephalus aceratus.</title>
        <authorList>
            <person name="Park H."/>
        </authorList>
    </citation>
    <scope>NUCLEOTIDE SEQUENCE</scope>
    <source>
        <strain evidence="1">KU_202001</strain>
    </source>
</reference>
<organism evidence="1 2">
    <name type="scientific">Chaenocephalus aceratus</name>
    <name type="common">Blackfin icefish</name>
    <name type="synonym">Chaenichthys aceratus</name>
    <dbReference type="NCBI Taxonomy" id="36190"/>
    <lineage>
        <taxon>Eukaryota</taxon>
        <taxon>Metazoa</taxon>
        <taxon>Chordata</taxon>
        <taxon>Craniata</taxon>
        <taxon>Vertebrata</taxon>
        <taxon>Euteleostomi</taxon>
        <taxon>Actinopterygii</taxon>
        <taxon>Neopterygii</taxon>
        <taxon>Teleostei</taxon>
        <taxon>Neoteleostei</taxon>
        <taxon>Acanthomorphata</taxon>
        <taxon>Eupercaria</taxon>
        <taxon>Perciformes</taxon>
        <taxon>Notothenioidei</taxon>
        <taxon>Channichthyidae</taxon>
        <taxon>Chaenocephalus</taxon>
    </lineage>
</organism>
<comment type="caution">
    <text evidence="1">The sequence shown here is derived from an EMBL/GenBank/DDBJ whole genome shotgun (WGS) entry which is preliminary data.</text>
</comment>
<proteinExistence type="predicted"/>
<evidence type="ECO:0000313" key="1">
    <source>
        <dbReference type="EMBL" id="KAI4814339.1"/>
    </source>
</evidence>
<dbReference type="EMBL" id="CM043798">
    <property type="protein sequence ID" value="KAI4814339.1"/>
    <property type="molecule type" value="Genomic_DNA"/>
</dbReference>
<sequence length="88" mass="9834">PAGSVIISLLIRPVYSIDARMWSVKLREAEPSKNKNNKQFLVILSGSKSSGVPRPRKYRPGNSRDVKLFLCASLNTFWGHVPTAPLRD</sequence>
<gene>
    <name evidence="1" type="ORF">KUCAC02_003536</name>
</gene>
<feature type="non-terminal residue" evidence="1">
    <location>
        <position position="88"/>
    </location>
</feature>